<dbReference type="Gene3D" id="3.40.50.20">
    <property type="match status" value="1"/>
</dbReference>
<keyword evidence="15 25" id="KW-0464">Manganese</keyword>
<evidence type="ECO:0000256" key="15">
    <source>
        <dbReference type="ARBA" id="ARBA00023211"/>
    </source>
</evidence>
<evidence type="ECO:0000256" key="1">
    <source>
        <dbReference type="ARBA" id="ARBA00001936"/>
    </source>
</evidence>
<feature type="active site" evidence="23">
    <location>
        <position position="195"/>
    </location>
</feature>
<evidence type="ECO:0000256" key="5">
    <source>
        <dbReference type="ARBA" id="ARBA00010871"/>
    </source>
</evidence>
<name>A0A4R7HZU6_9ACTN</name>
<dbReference type="AlphaFoldDB" id="A0A4R7HZU6"/>
<keyword evidence="11 26" id="KW-0067">ATP-binding</keyword>
<feature type="active site" evidence="23">
    <location>
        <position position="27"/>
    </location>
</feature>
<evidence type="ECO:0000256" key="24">
    <source>
        <dbReference type="PIRSR" id="PIRSR039102-2"/>
    </source>
</evidence>
<evidence type="ECO:0000256" key="3">
    <source>
        <dbReference type="ARBA" id="ARBA00004496"/>
    </source>
</evidence>
<evidence type="ECO:0000256" key="14">
    <source>
        <dbReference type="ARBA" id="ARBA00022984"/>
    </source>
</evidence>
<feature type="binding site" evidence="24">
    <location>
        <begin position="225"/>
        <end position="232"/>
    </location>
    <ligand>
        <name>ATP</name>
        <dbReference type="ChEBI" id="CHEBI:30616"/>
    </ligand>
</feature>
<feature type="binding site" evidence="25">
    <location>
        <position position="305"/>
    </location>
    <ligand>
        <name>Mg(2+)</name>
        <dbReference type="ChEBI" id="CHEBI:18420"/>
        <label>1</label>
    </ligand>
</feature>
<feature type="binding site" evidence="24">
    <location>
        <position position="145"/>
    </location>
    <ligand>
        <name>ATP</name>
        <dbReference type="ChEBI" id="CHEBI:30616"/>
    </ligand>
</feature>
<evidence type="ECO:0000256" key="7">
    <source>
        <dbReference type="ARBA" id="ARBA00022490"/>
    </source>
</evidence>
<comment type="function">
    <text evidence="2 22">Cell wall formation.</text>
</comment>
<sequence length="369" mass="39358">MVPNGTVVGVSNERINLVVLFGGQSAEHDVSCTTAAHVLAAADPDKYRITPVGISTDGQWAVATEAADALRSGPAALPSRLDPRGDTLSPTTMLGEAAERPERTVVLPLLHGPMGEDGTVQGMLELANVAYVGAGVLGSAVAMDKAMAKQVLTAAGIAQARYRAFAEHQITPALPAELAADLGLPCFVKPANMGSSVGVTKAKTVEELRDAIDYALTYDEWIVVEEGIVGREIEIAVIGNDDPFVSVPGEILPGDEFYSYDDKYVNDASSGVIPAPLTPDQTADVQRQALAVFRALRCEGLARCDFFLEESGPARGFLCNEVNTMPGFTPISMFPKMLIASGMPYPEIIDRLVELALERHGRRRRNTKH</sequence>
<dbReference type="InterPro" id="IPR005905">
    <property type="entry name" value="D_ala_D_ala"/>
</dbReference>
<evidence type="ECO:0000256" key="10">
    <source>
        <dbReference type="ARBA" id="ARBA00022741"/>
    </source>
</evidence>
<dbReference type="GO" id="GO:0008716">
    <property type="term" value="F:D-alanine-D-alanine ligase activity"/>
    <property type="evidence" value="ECO:0007669"/>
    <property type="project" value="UniProtKB-UniRule"/>
</dbReference>
<dbReference type="FunFam" id="3.30.1490.20:FF:000007">
    <property type="entry name" value="D-alanine--D-alanine ligase"/>
    <property type="match status" value="1"/>
</dbReference>
<feature type="domain" description="ATP-grasp" evidence="27">
    <location>
        <begin position="149"/>
        <end position="354"/>
    </location>
</feature>
<dbReference type="InterPro" id="IPR011095">
    <property type="entry name" value="Dala_Dala_lig_C"/>
</dbReference>
<keyword evidence="8 22" id="KW-0436">Ligase</keyword>
<keyword evidence="16 22" id="KW-0961">Cell wall biogenesis/degradation</keyword>
<dbReference type="GO" id="GO:0008360">
    <property type="term" value="P:regulation of cell shape"/>
    <property type="evidence" value="ECO:0007669"/>
    <property type="project" value="UniProtKB-KW"/>
</dbReference>
<evidence type="ECO:0000256" key="11">
    <source>
        <dbReference type="ARBA" id="ARBA00022840"/>
    </source>
</evidence>
<comment type="catalytic activity">
    <reaction evidence="17 22">
        <text>2 D-alanine + ATP = D-alanyl-D-alanine + ADP + phosphate + H(+)</text>
        <dbReference type="Rhea" id="RHEA:11224"/>
        <dbReference type="ChEBI" id="CHEBI:15378"/>
        <dbReference type="ChEBI" id="CHEBI:30616"/>
        <dbReference type="ChEBI" id="CHEBI:43474"/>
        <dbReference type="ChEBI" id="CHEBI:57416"/>
        <dbReference type="ChEBI" id="CHEBI:57822"/>
        <dbReference type="ChEBI" id="CHEBI:456216"/>
        <dbReference type="EC" id="6.3.2.4"/>
    </reaction>
</comment>
<comment type="cofactor">
    <cofactor evidence="1">
        <name>Mn(2+)</name>
        <dbReference type="ChEBI" id="CHEBI:29035"/>
    </cofactor>
</comment>
<dbReference type="PROSITE" id="PS00843">
    <property type="entry name" value="DALA_DALA_LIGASE_1"/>
    <property type="match status" value="1"/>
</dbReference>
<feature type="binding site" evidence="24">
    <location>
        <begin position="320"/>
        <end position="321"/>
    </location>
    <ligand>
        <name>ATP</name>
        <dbReference type="ChEBI" id="CHEBI:30616"/>
    </ligand>
</feature>
<evidence type="ECO:0000256" key="8">
    <source>
        <dbReference type="ARBA" id="ARBA00022598"/>
    </source>
</evidence>
<evidence type="ECO:0000256" key="19">
    <source>
        <dbReference type="ARBA" id="ARBA00068427"/>
    </source>
</evidence>
<dbReference type="FunFam" id="3.30.470.20:FF:000008">
    <property type="entry name" value="D-alanine--D-alanine ligase"/>
    <property type="match status" value="1"/>
</dbReference>
<keyword evidence="9 25" id="KW-0479">Metal-binding</keyword>
<feature type="binding site" evidence="25">
    <location>
        <position position="321"/>
    </location>
    <ligand>
        <name>Mg(2+)</name>
        <dbReference type="ChEBI" id="CHEBI:18420"/>
        <label>1</label>
    </ligand>
</feature>
<protein>
    <recommendedName>
        <fullName evidence="19 22">D-alanine--D-alanine ligase</fullName>
        <ecNumber evidence="6 22">6.3.2.4</ecNumber>
    </recommendedName>
    <alternativeName>
        <fullName evidence="21 22">D-Ala-D-Ala ligase</fullName>
    </alternativeName>
    <alternativeName>
        <fullName evidence="20 22">D-alanylalanine synthetase</fullName>
    </alternativeName>
</protein>
<dbReference type="PANTHER" id="PTHR23132:SF25">
    <property type="entry name" value="D-ALANINE--D-ALANINE LIGASE A"/>
    <property type="match status" value="1"/>
</dbReference>
<reference evidence="28 29" key="1">
    <citation type="submission" date="2019-03" db="EMBL/GenBank/DDBJ databases">
        <title>Sequencing the genomes of 1000 actinobacteria strains.</title>
        <authorList>
            <person name="Klenk H.-P."/>
        </authorList>
    </citation>
    <scope>NUCLEOTIDE SEQUENCE [LARGE SCALE GENOMIC DNA]</scope>
    <source>
        <strain evidence="28 29">DSM 18936</strain>
    </source>
</reference>
<keyword evidence="10 24" id="KW-0547">Nucleotide-binding</keyword>
<organism evidence="28 29">
    <name type="scientific">Ilumatobacter fluminis</name>
    <dbReference type="NCBI Taxonomy" id="467091"/>
    <lineage>
        <taxon>Bacteria</taxon>
        <taxon>Bacillati</taxon>
        <taxon>Actinomycetota</taxon>
        <taxon>Acidimicrobiia</taxon>
        <taxon>Acidimicrobiales</taxon>
        <taxon>Ilumatobacteraceae</taxon>
        <taxon>Ilumatobacter</taxon>
    </lineage>
</organism>
<evidence type="ECO:0000256" key="25">
    <source>
        <dbReference type="PIRSR" id="PIRSR039102-3"/>
    </source>
</evidence>
<dbReference type="EMBL" id="SOAU01000001">
    <property type="protein sequence ID" value="TDT16787.1"/>
    <property type="molecule type" value="Genomic_DNA"/>
</dbReference>
<gene>
    <name evidence="22" type="primary">ddl</name>
    <name evidence="28" type="ORF">BDK89_2385</name>
</gene>
<comment type="similarity">
    <text evidence="5 22">Belongs to the D-alanine--D-alanine ligase family.</text>
</comment>
<dbReference type="GO" id="GO:0046872">
    <property type="term" value="F:metal ion binding"/>
    <property type="evidence" value="ECO:0007669"/>
    <property type="project" value="UniProtKB-KW"/>
</dbReference>
<dbReference type="HAMAP" id="MF_00047">
    <property type="entry name" value="Dala_Dala_lig"/>
    <property type="match status" value="1"/>
</dbReference>
<evidence type="ECO:0000256" key="26">
    <source>
        <dbReference type="PROSITE-ProRule" id="PRU00409"/>
    </source>
</evidence>
<accession>A0A4R7HZU6</accession>
<dbReference type="PROSITE" id="PS50975">
    <property type="entry name" value="ATP_GRASP"/>
    <property type="match status" value="1"/>
</dbReference>
<keyword evidence="13 22" id="KW-0133">Cell shape</keyword>
<evidence type="ECO:0000256" key="17">
    <source>
        <dbReference type="ARBA" id="ARBA00047614"/>
    </source>
</evidence>
<dbReference type="UniPathway" id="UPA00219"/>
<comment type="cofactor">
    <cofactor evidence="25">
        <name>Mg(2+)</name>
        <dbReference type="ChEBI" id="CHEBI:18420"/>
    </cofactor>
    <cofactor evidence="25">
        <name>Mn(2+)</name>
        <dbReference type="ChEBI" id="CHEBI:29035"/>
    </cofactor>
    <text evidence="25">Binds 2 magnesium or manganese ions per subunit.</text>
</comment>
<evidence type="ECO:0000313" key="28">
    <source>
        <dbReference type="EMBL" id="TDT16787.1"/>
    </source>
</evidence>
<keyword evidence="29" id="KW-1185">Reference proteome</keyword>
<evidence type="ECO:0000256" key="13">
    <source>
        <dbReference type="ARBA" id="ARBA00022960"/>
    </source>
</evidence>
<dbReference type="GO" id="GO:0009252">
    <property type="term" value="P:peptidoglycan biosynthetic process"/>
    <property type="evidence" value="ECO:0007669"/>
    <property type="project" value="UniProtKB-UniRule"/>
</dbReference>
<dbReference type="Pfam" id="PF07478">
    <property type="entry name" value="Dala_Dala_lig_C"/>
    <property type="match status" value="1"/>
</dbReference>
<evidence type="ECO:0000256" key="21">
    <source>
        <dbReference type="ARBA" id="ARBA00077154"/>
    </source>
</evidence>
<evidence type="ECO:0000256" key="12">
    <source>
        <dbReference type="ARBA" id="ARBA00022842"/>
    </source>
</evidence>
<evidence type="ECO:0000256" key="23">
    <source>
        <dbReference type="PIRSR" id="PIRSR039102-1"/>
    </source>
</evidence>
<evidence type="ECO:0000256" key="18">
    <source>
        <dbReference type="ARBA" id="ARBA00060592"/>
    </source>
</evidence>
<evidence type="ECO:0000256" key="16">
    <source>
        <dbReference type="ARBA" id="ARBA00023316"/>
    </source>
</evidence>
<keyword evidence="7 22" id="KW-0963">Cytoplasm</keyword>
<dbReference type="Gene3D" id="3.30.1490.20">
    <property type="entry name" value="ATP-grasp fold, A domain"/>
    <property type="match status" value="1"/>
</dbReference>
<proteinExistence type="inferred from homology"/>
<evidence type="ECO:0000256" key="9">
    <source>
        <dbReference type="ARBA" id="ARBA00022723"/>
    </source>
</evidence>
<evidence type="ECO:0000259" key="27">
    <source>
        <dbReference type="PROSITE" id="PS50975"/>
    </source>
</evidence>
<dbReference type="GO" id="GO:0005829">
    <property type="term" value="C:cytosol"/>
    <property type="evidence" value="ECO:0007669"/>
    <property type="project" value="TreeGrafter"/>
</dbReference>
<keyword evidence="12 25" id="KW-0460">Magnesium</keyword>
<dbReference type="SUPFAM" id="SSF56059">
    <property type="entry name" value="Glutathione synthetase ATP-binding domain-like"/>
    <property type="match status" value="1"/>
</dbReference>
<feature type="binding site" evidence="25">
    <location>
        <position position="321"/>
    </location>
    <ligand>
        <name>Mg(2+)</name>
        <dbReference type="ChEBI" id="CHEBI:18420"/>
        <label>2</label>
    </ligand>
</feature>
<dbReference type="InterPro" id="IPR016185">
    <property type="entry name" value="PreATP-grasp_dom_sf"/>
</dbReference>
<dbReference type="Pfam" id="PF01820">
    <property type="entry name" value="Dala_Dala_lig_N"/>
    <property type="match status" value="1"/>
</dbReference>
<evidence type="ECO:0000256" key="2">
    <source>
        <dbReference type="ARBA" id="ARBA00003921"/>
    </source>
</evidence>
<dbReference type="InterPro" id="IPR013815">
    <property type="entry name" value="ATP_grasp_subdomain_1"/>
</dbReference>
<feature type="binding site" evidence="25">
    <location>
        <position position="323"/>
    </location>
    <ligand>
        <name>Mg(2+)</name>
        <dbReference type="ChEBI" id="CHEBI:18420"/>
        <label>2</label>
    </ligand>
</feature>
<dbReference type="PROSITE" id="PS00844">
    <property type="entry name" value="DALA_DALA_LIGASE_2"/>
    <property type="match status" value="1"/>
</dbReference>
<dbReference type="PIRSF" id="PIRSF039102">
    <property type="entry name" value="Ddl/VanB"/>
    <property type="match status" value="1"/>
</dbReference>
<evidence type="ECO:0000256" key="20">
    <source>
        <dbReference type="ARBA" id="ARBA00076288"/>
    </source>
</evidence>
<comment type="pathway">
    <text evidence="18">Glycan biosynthesis.</text>
</comment>
<comment type="caution">
    <text evidence="28">The sequence shown here is derived from an EMBL/GenBank/DDBJ whole genome shotgun (WGS) entry which is preliminary data.</text>
</comment>
<comment type="subcellular location">
    <subcellularLocation>
        <location evidence="3 22">Cytoplasm</location>
    </subcellularLocation>
</comment>
<feature type="binding site" evidence="24">
    <location>
        <begin position="187"/>
        <end position="189"/>
    </location>
    <ligand>
        <name>ATP</name>
        <dbReference type="ChEBI" id="CHEBI:30616"/>
    </ligand>
</feature>
<dbReference type="EC" id="6.3.2.4" evidence="6 22"/>
<comment type="pathway">
    <text evidence="4 22">Cell wall biogenesis; peptidoglycan biosynthesis.</text>
</comment>
<dbReference type="GO" id="GO:0005524">
    <property type="term" value="F:ATP binding"/>
    <property type="evidence" value="ECO:0007669"/>
    <property type="project" value="UniProtKB-UniRule"/>
</dbReference>
<dbReference type="NCBIfam" id="NF002528">
    <property type="entry name" value="PRK01966.1-4"/>
    <property type="match status" value="1"/>
</dbReference>
<dbReference type="Proteomes" id="UP000294558">
    <property type="component" value="Unassembled WGS sequence"/>
</dbReference>
<evidence type="ECO:0000256" key="4">
    <source>
        <dbReference type="ARBA" id="ARBA00004752"/>
    </source>
</evidence>
<dbReference type="PANTHER" id="PTHR23132">
    <property type="entry name" value="D-ALANINE--D-ALANINE LIGASE"/>
    <property type="match status" value="1"/>
</dbReference>
<dbReference type="InterPro" id="IPR011761">
    <property type="entry name" value="ATP-grasp"/>
</dbReference>
<dbReference type="InterPro" id="IPR011127">
    <property type="entry name" value="Dala_Dala_lig_N"/>
</dbReference>
<dbReference type="SUPFAM" id="SSF52440">
    <property type="entry name" value="PreATP-grasp domain"/>
    <property type="match status" value="1"/>
</dbReference>
<evidence type="ECO:0000256" key="6">
    <source>
        <dbReference type="ARBA" id="ARBA00012216"/>
    </source>
</evidence>
<feature type="binding site" evidence="24">
    <location>
        <begin position="195"/>
        <end position="196"/>
    </location>
    <ligand>
        <name>ATP</name>
        <dbReference type="ChEBI" id="CHEBI:30616"/>
    </ligand>
</feature>
<dbReference type="InterPro" id="IPR000291">
    <property type="entry name" value="D-Ala_lig_Van_CS"/>
</dbReference>
<dbReference type="GO" id="GO:0071555">
    <property type="term" value="P:cell wall organization"/>
    <property type="evidence" value="ECO:0007669"/>
    <property type="project" value="UniProtKB-KW"/>
</dbReference>
<keyword evidence="14 22" id="KW-0573">Peptidoglycan synthesis</keyword>
<feature type="active site" evidence="23">
    <location>
        <position position="332"/>
    </location>
</feature>
<dbReference type="NCBIfam" id="TIGR01205">
    <property type="entry name" value="D_ala_D_alaTIGR"/>
    <property type="match status" value="1"/>
</dbReference>
<evidence type="ECO:0000256" key="22">
    <source>
        <dbReference type="HAMAP-Rule" id="MF_00047"/>
    </source>
</evidence>
<evidence type="ECO:0000313" key="29">
    <source>
        <dbReference type="Proteomes" id="UP000294558"/>
    </source>
</evidence>
<dbReference type="Gene3D" id="3.30.470.20">
    <property type="entry name" value="ATP-grasp fold, B domain"/>
    <property type="match status" value="1"/>
</dbReference>